<reference evidence="9 10" key="1">
    <citation type="submission" date="2024-09" db="EMBL/GenBank/DDBJ databases">
        <authorList>
            <person name="Makale K.P.P."/>
            <person name="Makhzoum A."/>
            <person name="Rantong G."/>
            <person name="Rahube T.O."/>
        </authorList>
    </citation>
    <scope>NUCLEOTIDE SEQUENCE [LARGE SCALE GENOMIC DNA]</scope>
    <source>
        <strain evidence="9 10">KM_D13</strain>
    </source>
</reference>
<dbReference type="Gene3D" id="3.40.50.980">
    <property type="match status" value="4"/>
</dbReference>
<dbReference type="Pfam" id="PF00550">
    <property type="entry name" value="PP-binding"/>
    <property type="match status" value="2"/>
</dbReference>
<dbReference type="EMBL" id="JBHDLN010000022">
    <property type="protein sequence ID" value="MFB0846527.1"/>
    <property type="molecule type" value="Genomic_DNA"/>
</dbReference>
<dbReference type="InterPro" id="IPR001242">
    <property type="entry name" value="Condensation_dom"/>
</dbReference>
<evidence type="ECO:0000256" key="1">
    <source>
        <dbReference type="ARBA" id="ARBA00001957"/>
    </source>
</evidence>
<dbReference type="Pfam" id="PF13193">
    <property type="entry name" value="AMP-binding_C"/>
    <property type="match status" value="2"/>
</dbReference>
<dbReference type="InterPro" id="IPR045851">
    <property type="entry name" value="AMP-bd_C_sf"/>
</dbReference>
<dbReference type="InterPro" id="IPR020806">
    <property type="entry name" value="PKS_PP-bd"/>
</dbReference>
<dbReference type="InterPro" id="IPR025110">
    <property type="entry name" value="AMP-bd_C"/>
</dbReference>
<proteinExistence type="inferred from homology"/>
<organism evidence="9 10">
    <name type="scientific">Paenibacillus oleatilyticus</name>
    <dbReference type="NCBI Taxonomy" id="2594886"/>
    <lineage>
        <taxon>Bacteria</taxon>
        <taxon>Bacillati</taxon>
        <taxon>Bacillota</taxon>
        <taxon>Bacilli</taxon>
        <taxon>Bacillales</taxon>
        <taxon>Paenibacillaceae</taxon>
        <taxon>Paenibacillus</taxon>
    </lineage>
</organism>
<dbReference type="SUPFAM" id="SSF47336">
    <property type="entry name" value="ACP-like"/>
    <property type="match status" value="2"/>
</dbReference>
<dbReference type="CDD" id="cd05930">
    <property type="entry name" value="A_NRPS"/>
    <property type="match status" value="2"/>
</dbReference>
<dbReference type="InterPro" id="IPR023213">
    <property type="entry name" value="CAT-like_dom_sf"/>
</dbReference>
<accession>A0ABV4VA52</accession>
<evidence type="ECO:0000259" key="8">
    <source>
        <dbReference type="PROSITE" id="PS50075"/>
    </source>
</evidence>
<dbReference type="PROSITE" id="PS50075">
    <property type="entry name" value="CARRIER"/>
    <property type="match status" value="2"/>
</dbReference>
<evidence type="ECO:0000256" key="3">
    <source>
        <dbReference type="ARBA" id="ARBA00022450"/>
    </source>
</evidence>
<keyword evidence="3" id="KW-0596">Phosphopantetheine</keyword>
<dbReference type="InterPro" id="IPR010071">
    <property type="entry name" value="AA_adenyl_dom"/>
</dbReference>
<dbReference type="Gene3D" id="3.30.559.30">
    <property type="entry name" value="Nonribosomal peptide synthetase, condensation domain"/>
    <property type="match status" value="2"/>
</dbReference>
<evidence type="ECO:0000256" key="2">
    <source>
        <dbReference type="ARBA" id="ARBA00006432"/>
    </source>
</evidence>
<dbReference type="RefSeq" id="WP_373956477.1">
    <property type="nucleotide sequence ID" value="NZ_JBHDLN010000022.1"/>
</dbReference>
<evidence type="ECO:0000256" key="6">
    <source>
        <dbReference type="ARBA" id="ARBA00023194"/>
    </source>
</evidence>
<comment type="caution">
    <text evidence="9">The sequence shown here is derived from an EMBL/GenBank/DDBJ whole genome shotgun (WGS) entry which is preliminary data.</text>
</comment>
<dbReference type="InterPro" id="IPR020845">
    <property type="entry name" value="AMP-binding_CS"/>
</dbReference>
<evidence type="ECO:0000256" key="7">
    <source>
        <dbReference type="ARBA" id="ARBA00023268"/>
    </source>
</evidence>
<gene>
    <name evidence="9" type="ORF">ACEU3E_30465</name>
</gene>
<dbReference type="SUPFAM" id="SSF56801">
    <property type="entry name" value="Acetyl-CoA synthetase-like"/>
    <property type="match status" value="2"/>
</dbReference>
<keyword evidence="4" id="KW-0597">Phosphoprotein</keyword>
<comment type="similarity">
    <text evidence="2">Belongs to the ATP-dependent AMP-binding enzyme family.</text>
</comment>
<dbReference type="InterPro" id="IPR009081">
    <property type="entry name" value="PP-bd_ACP"/>
</dbReference>
<dbReference type="InterPro" id="IPR036736">
    <property type="entry name" value="ACP-like_sf"/>
</dbReference>
<comment type="cofactor">
    <cofactor evidence="1">
        <name>pantetheine 4'-phosphate</name>
        <dbReference type="ChEBI" id="CHEBI:47942"/>
    </cofactor>
</comment>
<dbReference type="Proteomes" id="UP001575622">
    <property type="component" value="Unassembled WGS sequence"/>
</dbReference>
<evidence type="ECO:0000313" key="9">
    <source>
        <dbReference type="EMBL" id="MFB0846527.1"/>
    </source>
</evidence>
<feature type="domain" description="Carrier" evidence="8">
    <location>
        <begin position="2043"/>
        <end position="2118"/>
    </location>
</feature>
<dbReference type="Pfam" id="PF00501">
    <property type="entry name" value="AMP-binding"/>
    <property type="match status" value="2"/>
</dbReference>
<evidence type="ECO:0000256" key="5">
    <source>
        <dbReference type="ARBA" id="ARBA00022737"/>
    </source>
</evidence>
<feature type="domain" description="Carrier" evidence="8">
    <location>
        <begin position="1004"/>
        <end position="1079"/>
    </location>
</feature>
<dbReference type="SUPFAM" id="SSF52777">
    <property type="entry name" value="CoA-dependent acyltransferases"/>
    <property type="match status" value="4"/>
</dbReference>
<keyword evidence="10" id="KW-1185">Reference proteome</keyword>
<dbReference type="CDD" id="cd19531">
    <property type="entry name" value="LCL_NRPS-like"/>
    <property type="match status" value="2"/>
</dbReference>
<keyword evidence="7" id="KW-0511">Multifunctional enzyme</keyword>
<dbReference type="PANTHER" id="PTHR45527">
    <property type="entry name" value="NONRIBOSOMAL PEPTIDE SYNTHETASE"/>
    <property type="match status" value="1"/>
</dbReference>
<dbReference type="NCBIfam" id="NF003417">
    <property type="entry name" value="PRK04813.1"/>
    <property type="match status" value="2"/>
</dbReference>
<protein>
    <submittedName>
        <fullName evidence="9">Amino acid adenylation domain-containing protein</fullName>
    </submittedName>
</protein>
<dbReference type="Pfam" id="PF00668">
    <property type="entry name" value="Condensation"/>
    <property type="match status" value="2"/>
</dbReference>
<evidence type="ECO:0000256" key="4">
    <source>
        <dbReference type="ARBA" id="ARBA00022553"/>
    </source>
</evidence>
<dbReference type="NCBIfam" id="TIGR01733">
    <property type="entry name" value="AA-adenyl-dom"/>
    <property type="match status" value="2"/>
</dbReference>
<evidence type="ECO:0000313" key="10">
    <source>
        <dbReference type="Proteomes" id="UP001575622"/>
    </source>
</evidence>
<dbReference type="InterPro" id="IPR000873">
    <property type="entry name" value="AMP-dep_synth/lig_dom"/>
</dbReference>
<sequence>MSFLSERLSRLSPAQKRLLEEKWKQRMSSRLDAENTDRKLYPMSPNQQRLWLHQSSNPHDSSYHMSIAVEIKGPLHTKALEDSIRQVAARHEILRTSFVVKGGQAFQWIDAHSKIRIEQKDMSQYHLSAQCKDLVREQIEADTAIPFQLEQGPLLRAILYQLDEVEYVLALIMHHIISDGWSTSILVKELATIYSCQVLEYEHILPILPIQYKDYSVQQQQWLLSSEYAAEMDYWRNHLCSAPYCMELPVDYSRPVRSAHRGAVHAFNISQELFEGLKQLSRTSGTTLFTVLFAAFTWMLHQFTSENKIVVGVPVAGRNRCETEQLIGFFVNTLIFYTDVAGDPTFGELLKRVTQTSIDAYDHPNIPYDRIVHELLTEEASGYLPFSNIMFNFQSNSVDPPEIGPLSIKPFALESRTSKVDVTLECIEHKGNLECRFEYRTDLFKSDTIERIAKHFVTILTVVVLKPDIHCKFLPIPDEDRRLMQQWNETKAGYPLNSCIHEVFKKQVSKTPNEIAFICNGKQLTYRNLDEQSNYWANVLHKHGVAKGSMVGISMERSFEFMIAVISVLKLGAIFIPLDVNYPAKRLEFMIADSGIDIVLTMTRFIALLPVQQQTVICLDSNNDREVDIMIRPPTVTISPDCAAYMLYTSGSTGVPKGVLGSHRNAMNRLQWMWECFPFKEEDLCCQKTSTNFIDSIWEMFGPLLFGVTSLIVSEAEVRDVRSFIRLLQEHRVTRIVLVPSLLRMILDTGMNLGAELPSLGFWVVSGEELTVRLVQQFRRSAGQQTKLINLYGSSEVAADATWFDTSCLEDDARRVPIGKPIANTVVYILDEQMRRVPVGVAGELYIGGACVAKGYHHRPEMNQERFIPDPYSPGPDHRLFKTGDLGRFLRNGNLEFLGRKDSQIKLHGVRIELREVEAAILSHEEIEEAVVTLDRTSQTLCAFVKGDINLSDLKTFLKGRLPRQMIPAAFVFLQDFPRLPNGKIDRQQLLLAADTLPALNEDAPKNETELKLVEIWKDIFKREQVGTNIDFYEYGGHSIKASLLVFRIYELFHIQIPLTKVLDGCTIRDLALWIREGVHKPLPVITNVGEQMDYPASSAQARLYVIHHLANNGTAYNLPSALRIQGSVNLKRLERSIQVLIQRHEILRTSVHIADSGIVQRIHGEIAVGLPSICEDEQLLGDRMDRFVQPFDLSKAPLFRVLLVQHTDIQYTLLVDMHHIIADGTTIELLLTELIEMYNGETLPLLHLQYKDFAYWQQELLHSDKMLAHKEYWKAIFRDGVPLLKLPTDYPRKTARRRTGNHYQFQLSPELTRSLRQMGSAHESSLYVIILAAFGVLISRISGQRDLVVGSVVSGRQHPDLLHMAGVFINNLALRLQPQGEQSFIHFLTEVRKTVFGALEHQDYPYEELVGALKLERDINREPLFDVMLNWHNFEVSPKGKAEGLQISFLTPPSTGAKYDITLNAWETEGLIKFHLEYDASLFKPETIVRWSNHMRHIIHELVQHPDLPLSRISMMSGEEAKELIRGFHEDPHDSTLYSNVSVVREFLERVRQSPSHPSIIHRGRTYTYQELYDDACRIAAGIEEASQKGQEIVGIIMDRSYDMVAAILAVLKSGRAFLPIDPAFPAERIKYMMADSQARMLITDSRKRDMPEFDGMRMEAGILGAALPVKDVEEVKVINPDNLAYVIYTSGSTGKPKGVMIQHRALTNYVNGMSKRTGIGPSSVVLALTTVSFDIFITEVLLPLTVGATIVMAEEIHQHDLRQLRKLIHSHQPTVLQMTPCRLQLMLRQEEEDFFEHIEQIIVGGEAFPPSLLEELRRKYKGKVFNAYGPTEATVWASIKELSEVSEVTIGQPLAGYRMYILNEGMQLLPPGIAGHLYISGKGVAKGYLHQTKLTEERFIEDPFATGQRMYMTGDVARWLDNGEIELIGRADEQIKIRGYRIEPGEIEHWLLKYPGLSQAVVVKQGSGELAGLYAYYVGETVIDEAQLRQFLQMQLPAYMVPQYIIRLDRMPLTPNDKIDRQALKLLQKNWQRPKTSQSLEPKTTIQQTVAGIWTDLLQMDAVHLDDNFFDLGGNSILLMQMHDRISRLFPDMLTITDVFAYPTILHISEQLDRNLHCYKTLRLKASLIPEKYCSGMPTTPSGKCNLLIPQEMVMDLERWAQSLDSDFDKIILAVYAYTLIEWTQQREAMFCCALRPDHPNRIITLDADGQACATLSEWVIYLNKLYHESPQHPDGELLHAMQAIPIRNHQFIPGLIHAHHPILTDQVRKHTRLPVSFLREGSQFRVIFEYDGTFIRKKGVQEMAELFGDVLDYVRGDTNAKEGTGHE</sequence>
<dbReference type="PROSITE" id="PS00455">
    <property type="entry name" value="AMP_BINDING"/>
    <property type="match status" value="2"/>
</dbReference>
<dbReference type="Gene3D" id="2.30.38.10">
    <property type="entry name" value="Luciferase, Domain 3"/>
    <property type="match status" value="2"/>
</dbReference>
<keyword evidence="6" id="KW-0045">Antibiotic biosynthesis</keyword>
<dbReference type="Gene3D" id="1.10.1200.10">
    <property type="entry name" value="ACP-like"/>
    <property type="match status" value="2"/>
</dbReference>
<dbReference type="PANTHER" id="PTHR45527:SF1">
    <property type="entry name" value="FATTY ACID SYNTHASE"/>
    <property type="match status" value="1"/>
</dbReference>
<name>A0ABV4VA52_9BACL</name>
<dbReference type="Gene3D" id="3.30.300.30">
    <property type="match status" value="2"/>
</dbReference>
<dbReference type="SMART" id="SM00823">
    <property type="entry name" value="PKS_PP"/>
    <property type="match status" value="1"/>
</dbReference>
<keyword evidence="5" id="KW-0677">Repeat</keyword>
<dbReference type="Gene3D" id="3.30.559.10">
    <property type="entry name" value="Chloramphenicol acetyltransferase-like domain"/>
    <property type="match status" value="2"/>
</dbReference>